<dbReference type="Proteomes" id="UP000283341">
    <property type="component" value="Unassembled WGS sequence"/>
</dbReference>
<accession>A0A108T9F5</accession>
<proteinExistence type="predicted"/>
<name>A0A108T9F5_9BACE</name>
<evidence type="ECO:0000313" key="1">
    <source>
        <dbReference type="EMBL" id="RGS38129.1"/>
    </source>
</evidence>
<comment type="caution">
    <text evidence="1">The sequence shown here is derived from an EMBL/GenBank/DDBJ whole genome shotgun (WGS) entry which is preliminary data.</text>
</comment>
<protein>
    <submittedName>
        <fullName evidence="1">Uncharacterized protein</fullName>
    </submittedName>
</protein>
<gene>
    <name evidence="1" type="ORF">DWX97_07060</name>
</gene>
<sequence>MFAVLILSKMKTTNPFNDLSLSVNPKAIFECFSHEAKSVSLNERVRILKDIVVAGYDLNKVIRTYLKNKVALEDEHRINNIITSLNCYTQTILEEYLNSYKKEDTITDATKELIKQFYDEQNILDTMEKSVNILVNTIKEIYKKKTYQHPNTTIKDLLISYINRDTTLYNEQSKTLNIDLNEDILEHIKQRDKEERTESPWHYYELYSWFKGVLLQDLKNNQISYYKSVWQIPAVWSYNSYIKKFFPKEDEDKLKADRDFRQERLLDFAEKVVNVLWKNQPLFDEPSWLVRCNYRKTDRQYEMKERLYADNKISICIQDYEEEKDGVCYEKLQKGEKVKKAPLYISRFCLLAKQIQVNDILVISEYSDHDIKLGLLKKGTEIEEIKKEGYTLYCLQMKSVYCGIHEINSITLQNFPILKGLMPHSITLSPIKRRTNAIRSIYYGYPLQNELDAIPDEEIEKMCHEWLTSSFALESIRIVKTLMEKGKGMHDIDVLGLNKNNQVIAAQVSYTDNVSTIKGKYKSLLNYKYADKYILCTLKNKEEVSTFMNIDNDNLTIISLNDIWKDFNNSRMK</sequence>
<organism evidence="1 2">
    <name type="scientific">Bacteroides cellulosilyticus</name>
    <dbReference type="NCBI Taxonomy" id="246787"/>
    <lineage>
        <taxon>Bacteria</taxon>
        <taxon>Pseudomonadati</taxon>
        <taxon>Bacteroidota</taxon>
        <taxon>Bacteroidia</taxon>
        <taxon>Bacteroidales</taxon>
        <taxon>Bacteroidaceae</taxon>
        <taxon>Bacteroides</taxon>
    </lineage>
</organism>
<evidence type="ECO:0000313" key="2">
    <source>
        <dbReference type="Proteomes" id="UP000283341"/>
    </source>
</evidence>
<dbReference type="EMBL" id="QRVJ01000004">
    <property type="protein sequence ID" value="RGS38129.1"/>
    <property type="molecule type" value="Genomic_DNA"/>
</dbReference>
<dbReference type="RefSeq" id="WP_007216130.1">
    <property type="nucleotide sequence ID" value="NZ_CABMLT010000012.1"/>
</dbReference>
<reference evidence="1 2" key="1">
    <citation type="submission" date="2018-08" db="EMBL/GenBank/DDBJ databases">
        <title>A genome reference for cultivated species of the human gut microbiota.</title>
        <authorList>
            <person name="Zou Y."/>
            <person name="Xue W."/>
            <person name="Luo G."/>
        </authorList>
    </citation>
    <scope>NUCLEOTIDE SEQUENCE [LARGE SCALE GENOMIC DNA]</scope>
    <source>
        <strain evidence="1 2">AF22-3AC</strain>
    </source>
</reference>
<dbReference type="AlphaFoldDB" id="A0A108T9F5"/>